<evidence type="ECO:0008006" key="3">
    <source>
        <dbReference type="Google" id="ProtNLM"/>
    </source>
</evidence>
<dbReference type="Proteomes" id="UP000068067">
    <property type="component" value="Chromosome"/>
</dbReference>
<evidence type="ECO:0000313" key="1">
    <source>
        <dbReference type="EMBL" id="ALC05921.1"/>
    </source>
</evidence>
<dbReference type="PATRIC" id="fig|931089.4.peg.1528"/>
<keyword evidence="2" id="KW-1185">Reference proteome</keyword>
<accession>A0A0M4CII7</accession>
<organism evidence="1 2">
    <name type="scientific">Corynebacterium deserti GIMN1.010</name>
    <dbReference type="NCBI Taxonomy" id="931089"/>
    <lineage>
        <taxon>Bacteria</taxon>
        <taxon>Bacillati</taxon>
        <taxon>Actinomycetota</taxon>
        <taxon>Actinomycetes</taxon>
        <taxon>Mycobacteriales</taxon>
        <taxon>Corynebacteriaceae</taxon>
        <taxon>Corynebacterium</taxon>
    </lineage>
</organism>
<dbReference type="Pfam" id="PF09355">
    <property type="entry name" value="Phage_Gp19"/>
    <property type="match status" value="1"/>
</dbReference>
<proteinExistence type="predicted"/>
<dbReference type="STRING" id="931089.CDES_07560"/>
<sequence length="142" mass="15351">MALVGVTDIVARLDPQPGPETYDRIGILIDDAEEKIRRAFLKEGRFFDSEVLVTPWLDGEAKDVIREMVSAAIIIGPNAGVRSASSTTGPQSDSVTYADVGAVTFSGVRLADAQKEALGLFVGAYPRGDFPAVKPWPEWESR</sequence>
<protein>
    <recommendedName>
        <fullName evidence="3">Phage protein</fullName>
    </recommendedName>
</protein>
<evidence type="ECO:0000313" key="2">
    <source>
        <dbReference type="Proteomes" id="UP000068067"/>
    </source>
</evidence>
<dbReference type="KEGG" id="cdx:CDES_07560"/>
<dbReference type="AlphaFoldDB" id="A0A0M4CII7"/>
<dbReference type="RefSeq" id="WP_231686386.1">
    <property type="nucleotide sequence ID" value="NZ_CP009220.1"/>
</dbReference>
<dbReference type="InterPro" id="IPR018963">
    <property type="entry name" value="Mycophage_D29_Gp19"/>
</dbReference>
<name>A0A0M4CII7_9CORY</name>
<dbReference type="EMBL" id="CP009220">
    <property type="protein sequence ID" value="ALC05921.1"/>
    <property type="molecule type" value="Genomic_DNA"/>
</dbReference>
<gene>
    <name evidence="1" type="ORF">CDES_07560</name>
</gene>
<reference evidence="1 2" key="1">
    <citation type="submission" date="2014-08" db="EMBL/GenBank/DDBJ databases">
        <title>Complete genome sequence of Corynebacterium deserti GIMN1.010 (=DSM 45689), isolated from desert sand in western China.</title>
        <authorList>
            <person name="Ruckert C."/>
            <person name="Albersmeier A."/>
            <person name="Kalinowski J."/>
        </authorList>
    </citation>
    <scope>NUCLEOTIDE SEQUENCE [LARGE SCALE GENOMIC DNA]</scope>
    <source>
        <strain evidence="1 2">GIMN1.010</strain>
    </source>
</reference>